<dbReference type="InterPro" id="IPR020806">
    <property type="entry name" value="PKS_PP-bd"/>
</dbReference>
<dbReference type="SUPFAM" id="SSF56801">
    <property type="entry name" value="Acetyl-CoA synthetase-like"/>
    <property type="match status" value="1"/>
</dbReference>
<dbReference type="InterPro" id="IPR042099">
    <property type="entry name" value="ANL_N_sf"/>
</dbReference>
<dbReference type="SUPFAM" id="SSF51735">
    <property type="entry name" value="NAD(P)-binding Rossmann-fold domains"/>
    <property type="match status" value="1"/>
</dbReference>
<dbReference type="InterPro" id="IPR036736">
    <property type="entry name" value="ACP-like_sf"/>
</dbReference>
<dbReference type="PANTHER" id="PTHR44845">
    <property type="entry name" value="CARRIER DOMAIN-CONTAINING PROTEIN"/>
    <property type="match status" value="1"/>
</dbReference>
<feature type="domain" description="Carrier" evidence="3">
    <location>
        <begin position="521"/>
        <end position="600"/>
    </location>
</feature>
<dbReference type="GO" id="GO:0016874">
    <property type="term" value="F:ligase activity"/>
    <property type="evidence" value="ECO:0007669"/>
    <property type="project" value="UniProtKB-KW"/>
</dbReference>
<evidence type="ECO:0000313" key="4">
    <source>
        <dbReference type="EMBL" id="MBB5720832.1"/>
    </source>
</evidence>
<keyword evidence="4" id="KW-0436">Ligase</keyword>
<comment type="caution">
    <text evidence="4">The sequence shown here is derived from an EMBL/GenBank/DDBJ whole genome shotgun (WGS) entry which is preliminary data.</text>
</comment>
<dbReference type="InterPro" id="IPR036291">
    <property type="entry name" value="NAD(P)-bd_dom_sf"/>
</dbReference>
<proteinExistence type="predicted"/>
<dbReference type="SMART" id="SM00823">
    <property type="entry name" value="PKS_PP"/>
    <property type="match status" value="1"/>
</dbReference>
<dbReference type="Gene3D" id="3.30.300.30">
    <property type="match status" value="1"/>
</dbReference>
<reference evidence="4 5" key="1">
    <citation type="submission" date="2020-08" db="EMBL/GenBank/DDBJ databases">
        <title>Genomic Encyclopedia of Type Strains, Phase IV (KMG-IV): sequencing the most valuable type-strain genomes for metagenomic binning, comparative biology and taxonomic classification.</title>
        <authorList>
            <person name="Goeker M."/>
        </authorList>
    </citation>
    <scope>NUCLEOTIDE SEQUENCE [LARGE SCALE GENOMIC DNA]</scope>
    <source>
        <strain evidence="4 5">DSM 101064</strain>
    </source>
</reference>
<dbReference type="Pfam" id="PF00501">
    <property type="entry name" value="AMP-binding"/>
    <property type="match status" value="1"/>
</dbReference>
<dbReference type="GO" id="GO:0031177">
    <property type="term" value="F:phosphopantetheine binding"/>
    <property type="evidence" value="ECO:0007669"/>
    <property type="project" value="InterPro"/>
</dbReference>
<keyword evidence="5" id="KW-1185">Reference proteome</keyword>
<dbReference type="Gene3D" id="3.40.50.12780">
    <property type="entry name" value="N-terminal domain of ligase-like"/>
    <property type="match status" value="1"/>
</dbReference>
<keyword evidence="1" id="KW-0596">Phosphopantetheine</keyword>
<sequence length="931" mass="100961">MTHFATDTASVPKQLAQALREFTAHTAFIDADIALTYGQVGCCIERLEQHLPTTESVAIFGKPSTVFATATTACLVLGRPFVHLDPAMPTDVLTNILAELDIDVIFQCQPAKDGQLPQNKTIVDVLDVIASPDDAPSAPIEAANVAANDAIYIVATSGTTGKPKCIPVTQEAAFLSYEWRDAYTPYDSSQTIGSYIFAIWEMFRPLRNGARICFPSFQQLLNPSDLAAFLIDYDVTEMLFTPSALEKTLQASTVAMTKDVPLKRIILNGEVVSDALIAAAREKLPNAVLWNLYSICETHDIAMTDVSAASGRNTGAVGIAMPHLRAVVLNDQDIECEVGEPGLLHFEGPRMLGPGYVNRAEETALRFREITLNGQDTRLYDTGDQGYVTPDGMIHVMGRIAHMLKLRGHSIQTRELTESMNGHMGFLQAVPWIQDVAGQGNALVFYYCANADQTAANLSRWGLHHGENRVPAALAKALRAELPAYCIPSYFIALDEIPINAVSGKCDFKSLPKVSAIVDDAPSDADMRPSVTESAKVLGYPVTMIDPSLSFHDHGGDSLMAVNLVLALEDAYNRRVDFDFALNVPLDRLHNILTETFTVSQVDGDFDRPGVLITGATGFLGQHVLAAVAKNLPDDHVIYCLVRAKRRDAWDRISEIANAHGVDPQRIILVPAALEDSRFGLNNAQYKAFCAATRSVIHCAAMVNLAVDPTTMVDWSKVGISNILQFCRDADADLRFSSTSAVFPDTGGPYPEDATTLYDNCGGYGAAKIAAEHMIATSGVASAIVRLPSLYQIEAPNPNDIYETIMSACAKMGAIPEDLTFRMIDVRCAAQFLADVPAEAGTRYFNLAPDRWITAADLPQNTLNVLTVQDWLDQAPLSPTERGLIAADMRVLLADSRFGHAAAAAAWGEISDLSFEDISDPAALLAHRFGH</sequence>
<dbReference type="Pfam" id="PF00550">
    <property type="entry name" value="PP-binding"/>
    <property type="match status" value="1"/>
</dbReference>
<dbReference type="Pfam" id="PF07993">
    <property type="entry name" value="NAD_binding_4"/>
    <property type="match status" value="1"/>
</dbReference>
<dbReference type="Gene3D" id="1.10.1200.10">
    <property type="entry name" value="ACP-like"/>
    <property type="match status" value="1"/>
</dbReference>
<dbReference type="PROSITE" id="PS00455">
    <property type="entry name" value="AMP_BINDING"/>
    <property type="match status" value="1"/>
</dbReference>
<keyword evidence="2" id="KW-0597">Phosphoprotein</keyword>
<dbReference type="InterPro" id="IPR020845">
    <property type="entry name" value="AMP-binding_CS"/>
</dbReference>
<accession>A0A7W9EWL9</accession>
<evidence type="ECO:0000259" key="3">
    <source>
        <dbReference type="PROSITE" id="PS50075"/>
    </source>
</evidence>
<evidence type="ECO:0000256" key="1">
    <source>
        <dbReference type="ARBA" id="ARBA00022450"/>
    </source>
</evidence>
<dbReference type="Proteomes" id="UP000535415">
    <property type="component" value="Unassembled WGS sequence"/>
</dbReference>
<dbReference type="SUPFAM" id="SSF47336">
    <property type="entry name" value="ACP-like"/>
    <property type="match status" value="1"/>
</dbReference>
<dbReference type="PANTHER" id="PTHR44845:SF6">
    <property type="entry name" value="BETA-ALANINE-ACTIVATING ENZYME"/>
    <property type="match status" value="1"/>
</dbReference>
<gene>
    <name evidence="4" type="ORF">FHS72_000436</name>
</gene>
<dbReference type="EMBL" id="JACIJM010000001">
    <property type="protein sequence ID" value="MBB5720832.1"/>
    <property type="molecule type" value="Genomic_DNA"/>
</dbReference>
<dbReference type="InterPro" id="IPR045851">
    <property type="entry name" value="AMP-bd_C_sf"/>
</dbReference>
<protein>
    <submittedName>
        <fullName evidence="4">Acyl-coenzyme A synthetase/AMP-(Fatty) acid ligase/nucleoside-diphosphate-sugar epimerase/acyl carrier protein</fullName>
    </submittedName>
</protein>
<evidence type="ECO:0000256" key="2">
    <source>
        <dbReference type="ARBA" id="ARBA00022553"/>
    </source>
</evidence>
<organism evidence="4 5">
    <name type="scientific">Yoonia ponticola</name>
    <dbReference type="NCBI Taxonomy" id="1524255"/>
    <lineage>
        <taxon>Bacteria</taxon>
        <taxon>Pseudomonadati</taxon>
        <taxon>Pseudomonadota</taxon>
        <taxon>Alphaproteobacteria</taxon>
        <taxon>Rhodobacterales</taxon>
        <taxon>Paracoccaceae</taxon>
        <taxon>Yoonia</taxon>
    </lineage>
</organism>
<evidence type="ECO:0000313" key="5">
    <source>
        <dbReference type="Proteomes" id="UP000535415"/>
    </source>
</evidence>
<dbReference type="Gene3D" id="3.40.50.720">
    <property type="entry name" value="NAD(P)-binding Rossmann-like Domain"/>
    <property type="match status" value="1"/>
</dbReference>
<dbReference type="InterPro" id="IPR013120">
    <property type="entry name" value="FAR_NAD-bd"/>
</dbReference>
<dbReference type="PROSITE" id="PS50075">
    <property type="entry name" value="CARRIER"/>
    <property type="match status" value="1"/>
</dbReference>
<dbReference type="RefSeq" id="WP_183524837.1">
    <property type="nucleotide sequence ID" value="NZ_JACIJM010000001.1"/>
</dbReference>
<dbReference type="InterPro" id="IPR000873">
    <property type="entry name" value="AMP-dep_synth/lig_dom"/>
</dbReference>
<dbReference type="InterPro" id="IPR009081">
    <property type="entry name" value="PP-bd_ACP"/>
</dbReference>
<name>A0A7W9EWL9_9RHOB</name>
<dbReference type="AlphaFoldDB" id="A0A7W9EWL9"/>